<reference evidence="1" key="1">
    <citation type="submission" date="2021-10" db="EMBL/GenBank/DDBJ databases">
        <title>Psilocybe cubensis genome.</title>
        <authorList>
            <person name="Mckernan K.J."/>
            <person name="Crawford S."/>
            <person name="Trippe A."/>
            <person name="Kane L.T."/>
            <person name="Mclaughlin S."/>
        </authorList>
    </citation>
    <scope>NUCLEOTIDE SEQUENCE</scope>
    <source>
        <strain evidence="1">MGC-MH-2018</strain>
    </source>
</reference>
<evidence type="ECO:0000313" key="1">
    <source>
        <dbReference type="EMBL" id="KAH9477193.1"/>
    </source>
</evidence>
<organism evidence="1 2">
    <name type="scientific">Psilocybe cubensis</name>
    <name type="common">Psychedelic mushroom</name>
    <name type="synonym">Stropharia cubensis</name>
    <dbReference type="NCBI Taxonomy" id="181762"/>
    <lineage>
        <taxon>Eukaryota</taxon>
        <taxon>Fungi</taxon>
        <taxon>Dikarya</taxon>
        <taxon>Basidiomycota</taxon>
        <taxon>Agaricomycotina</taxon>
        <taxon>Agaricomycetes</taxon>
        <taxon>Agaricomycetidae</taxon>
        <taxon>Agaricales</taxon>
        <taxon>Agaricineae</taxon>
        <taxon>Strophariaceae</taxon>
        <taxon>Psilocybe</taxon>
    </lineage>
</organism>
<gene>
    <name evidence="1" type="ORF">JR316_0011112</name>
</gene>
<accession>A0ACB8GNS2</accession>
<name>A0ACB8GNS2_PSICU</name>
<keyword evidence="2" id="KW-1185">Reference proteome</keyword>
<protein>
    <submittedName>
        <fullName evidence="1">Uncharacterized protein</fullName>
    </submittedName>
</protein>
<comment type="caution">
    <text evidence="1">The sequence shown here is derived from an EMBL/GenBank/DDBJ whole genome shotgun (WGS) entry which is preliminary data.</text>
</comment>
<evidence type="ECO:0000313" key="2">
    <source>
        <dbReference type="Proteomes" id="UP000664032"/>
    </source>
</evidence>
<dbReference type="Proteomes" id="UP000664032">
    <property type="component" value="Unassembled WGS sequence"/>
</dbReference>
<proteinExistence type="predicted"/>
<dbReference type="EMBL" id="JAFIQS020000010">
    <property type="protein sequence ID" value="KAH9477193.1"/>
    <property type="molecule type" value="Genomic_DNA"/>
</dbReference>
<sequence length="1143" mass="129218">MFSTKTSAQLDAWMRWDTNSLSDEERKACIFARGEALAILEWLCHRTKSIHYMIETDKNKDAQNIMATEKFHEMILCRYARMILAYDAEAKHNNIGGAPCCTDTSLLFVQLQGVCSGELNKVICRSIDQLPRSLVPKMLKLPVITLIDCDACADSSTQLRTPKEILELGTSVRDKLYLDGMKVKLESTNPIVCCSYRQTNMQILAGMKASGFTVTASNRSSSTSRSATPVSRDPSPEIGNFMEVDYIDNFLGASSEMEDDPPPKASKYNYPYMKEDYNGAGRAFGTGLTFMDQLKQDQFEPQRAENLYYPFASKDEWELSLFLLRSDMSVGMLNDFLKLELIKKLNLSYKSAKDLRNRAEILPSGPQWKSQMIIPEIPSKNQLTLFYRDGLECIKALLISPLLQDSMHFSPFKLFDKCNEMMWVYTEWFSGDIAHFMQDQLPKGATLVPPIISTDKTNISNMTGGRVAYPGLISIANIMMNVRNKSSNHLFLLFVLLPIPKFLHRSKAVNGMMAARLYHQCMDIALESVKQTARVGTTMADALGNNRFCFTPLAALIVDTPESALAACVAGSTSSVTLAQYETFGDSFRHPSRTADHTINTIMAINNVKPPNHLKPYLKESKKHRLNGVHLPFWRDWPLSDPSAFLTPEPLHHWHKMFWDHDAKWCIAAVGGSELDFRFSILQHRTGFRHFKEGISSLKQVTGREHRDVQRYIVALIADTVSTPFILAIRSLMDFRYLAQSQTISEAMCLRIEQALQDFHANKQAILDAGARRGKKNNPIDNFYIPKLEFLQSVVHAIRLNGCAIQWSADTTEHAHIEVVKAPSSSSNNQRYEPQVSIREMRIDFRAIHSATITDEEEQEEGDEGEENGEVVMDTTSELLSTIMPMTTFQSAKSNRIVDYFYKASLYERGVLEGPVPYRTFSCSKNVVAHLSRDASSKRLHIDEVASIFKIPDLRPAIADYVRIQSTAYQYPHEILEAVTLNAYPPSNKHPFGYFDSAIINVDESEEWPRSGLQGHSVVDIRIIFRIVGETPSTVSPDITGRFLTYVQRFEVLNQPQSLGSAIRGPYPEPITGMYKLKRSQRTDNTIMGGILPLNQIRSLVDLVPQMGEKARRSLTTHNSHSTSTEFRLNKYFDKELYLALSS</sequence>